<keyword evidence="8" id="KW-1185">Reference proteome</keyword>
<evidence type="ECO:0000256" key="5">
    <source>
        <dbReference type="ARBA" id="ARBA00023136"/>
    </source>
</evidence>
<dbReference type="PANTHER" id="PTHR23320">
    <property type="entry name" value="MEMBRANE-SPANNING 4-DOMAINS SUBFAMILY A MS4A -RELATED"/>
    <property type="match status" value="1"/>
</dbReference>
<evidence type="ECO:0000256" key="1">
    <source>
        <dbReference type="ARBA" id="ARBA00004141"/>
    </source>
</evidence>
<reference evidence="7" key="3">
    <citation type="submission" date="2025-09" db="UniProtKB">
        <authorList>
            <consortium name="Ensembl"/>
        </authorList>
    </citation>
    <scope>IDENTIFICATION</scope>
</reference>
<evidence type="ECO:0000313" key="8">
    <source>
        <dbReference type="Proteomes" id="UP000007648"/>
    </source>
</evidence>
<dbReference type="GeneID" id="105751021"/>
<name>A0A7N4P056_SARHA</name>
<comment type="similarity">
    <text evidence="2">Belongs to the MS4A family.</text>
</comment>
<feature type="transmembrane region" description="Helical" evidence="6">
    <location>
        <begin position="122"/>
        <end position="145"/>
    </location>
</feature>
<dbReference type="PANTHER" id="PTHR23320:SF74">
    <property type="entry name" value="MEMBRANE-SPANNING 4-DOMAINS SUBFAMILY A MEMBER 3"/>
    <property type="match status" value="1"/>
</dbReference>
<dbReference type="GO" id="GO:0005886">
    <property type="term" value="C:plasma membrane"/>
    <property type="evidence" value="ECO:0007669"/>
    <property type="project" value="TreeGrafter"/>
</dbReference>
<evidence type="ECO:0000256" key="2">
    <source>
        <dbReference type="ARBA" id="ARBA00009565"/>
    </source>
</evidence>
<dbReference type="Pfam" id="PF04103">
    <property type="entry name" value="CD20"/>
    <property type="match status" value="1"/>
</dbReference>
<feature type="transmembrane region" description="Helical" evidence="6">
    <location>
        <begin position="50"/>
        <end position="71"/>
    </location>
</feature>
<protein>
    <submittedName>
        <fullName evidence="7">Membrane spanning 4-domains A3</fullName>
    </submittedName>
</protein>
<organism evidence="7 8">
    <name type="scientific">Sarcophilus harrisii</name>
    <name type="common">Tasmanian devil</name>
    <name type="synonym">Sarcophilus laniarius</name>
    <dbReference type="NCBI Taxonomy" id="9305"/>
    <lineage>
        <taxon>Eukaryota</taxon>
        <taxon>Metazoa</taxon>
        <taxon>Chordata</taxon>
        <taxon>Craniata</taxon>
        <taxon>Vertebrata</taxon>
        <taxon>Euteleostomi</taxon>
        <taxon>Mammalia</taxon>
        <taxon>Metatheria</taxon>
        <taxon>Dasyuromorphia</taxon>
        <taxon>Dasyuridae</taxon>
        <taxon>Sarcophilus</taxon>
    </lineage>
</organism>
<evidence type="ECO:0000313" key="7">
    <source>
        <dbReference type="Ensembl" id="ENSSHAP00000030842.1"/>
    </source>
</evidence>
<feature type="transmembrane region" description="Helical" evidence="6">
    <location>
        <begin position="171"/>
        <end position="192"/>
    </location>
</feature>
<dbReference type="InterPro" id="IPR007237">
    <property type="entry name" value="CD20-like"/>
</dbReference>
<dbReference type="OMA" id="TFHTGYP"/>
<dbReference type="GeneTree" id="ENSGT00940000162383"/>
<accession>A0A7N4P056</accession>
<evidence type="ECO:0000256" key="6">
    <source>
        <dbReference type="SAM" id="Phobius"/>
    </source>
</evidence>
<feature type="transmembrane region" description="Helical" evidence="6">
    <location>
        <begin position="91"/>
        <end position="110"/>
    </location>
</feature>
<keyword evidence="5 6" id="KW-0472">Membrane</keyword>
<dbReference type="RefSeq" id="XP_012408482.1">
    <property type="nucleotide sequence ID" value="XM_012553028.3"/>
</dbReference>
<dbReference type="OrthoDB" id="10071849at2759"/>
<dbReference type="Proteomes" id="UP000007648">
    <property type="component" value="Unassembled WGS sequence"/>
</dbReference>
<dbReference type="AlphaFoldDB" id="A0A7N4P056"/>
<sequence>MEQQIEKSPQCVTTSSDDSHLMRLGQNMVARSPYKPLDQSLKMLKGDSKVLGALQILSGSLIFALGIFLGLLHYASDFPRKSFFITFYTGYPIWGAAFFIISGSICIVAEGKPTKNLVQGSFGMNVASATISLLGFIFLIIHFVVNGREVSHCLSPAPTVCTLTGFTSNGLLFLLLILTVLEFCITISLTILGSKANCCDSNEVIFSPSDPSVVVEISPAEQHPKGLEASIPANDTEILNK</sequence>
<proteinExistence type="inferred from homology"/>
<dbReference type="Ensembl" id="ENSSHAT00000027299.1">
    <property type="protein sequence ID" value="ENSSHAP00000030842.1"/>
    <property type="gene ID" value="ENSSHAG00000032307.1"/>
</dbReference>
<dbReference type="InterPro" id="IPR030417">
    <property type="entry name" value="MS4A"/>
</dbReference>
<reference evidence="7" key="2">
    <citation type="submission" date="2025-08" db="UniProtKB">
        <authorList>
            <consortium name="Ensembl"/>
        </authorList>
    </citation>
    <scope>IDENTIFICATION</scope>
</reference>
<dbReference type="CTD" id="932"/>
<evidence type="ECO:0000256" key="4">
    <source>
        <dbReference type="ARBA" id="ARBA00022989"/>
    </source>
</evidence>
<gene>
    <name evidence="7" type="primary">MS4A3</name>
</gene>
<reference evidence="7 8" key="1">
    <citation type="journal article" date="2011" name="Proc. Natl. Acad. Sci. U.S.A.">
        <title>Genetic diversity and population structure of the endangered marsupial Sarcophilus harrisii (Tasmanian devil).</title>
        <authorList>
            <person name="Miller W."/>
            <person name="Hayes V.M."/>
            <person name="Ratan A."/>
            <person name="Petersen D.C."/>
            <person name="Wittekindt N.E."/>
            <person name="Miller J."/>
            <person name="Walenz B."/>
            <person name="Knight J."/>
            <person name="Qi J."/>
            <person name="Zhao F."/>
            <person name="Wang Q."/>
            <person name="Bedoya-Reina O.C."/>
            <person name="Katiyar N."/>
            <person name="Tomsho L.P."/>
            <person name="Kasson L.M."/>
            <person name="Hardie R.A."/>
            <person name="Woodbridge P."/>
            <person name="Tindall E.A."/>
            <person name="Bertelsen M.F."/>
            <person name="Dixon D."/>
            <person name="Pyecroft S."/>
            <person name="Helgen K.M."/>
            <person name="Lesk A.M."/>
            <person name="Pringle T.H."/>
            <person name="Patterson N."/>
            <person name="Zhang Y."/>
            <person name="Kreiss A."/>
            <person name="Woods G.M."/>
            <person name="Jones M.E."/>
            <person name="Schuster S.C."/>
        </authorList>
    </citation>
    <scope>NUCLEOTIDE SEQUENCE [LARGE SCALE GENOMIC DNA]</scope>
</reference>
<evidence type="ECO:0000256" key="3">
    <source>
        <dbReference type="ARBA" id="ARBA00022692"/>
    </source>
</evidence>
<keyword evidence="4 6" id="KW-1133">Transmembrane helix</keyword>
<keyword evidence="3 6" id="KW-0812">Transmembrane</keyword>
<dbReference type="KEGG" id="shr:105751021"/>
<comment type="subcellular location">
    <subcellularLocation>
        <location evidence="1">Membrane</location>
        <topology evidence="1">Multi-pass membrane protein</topology>
    </subcellularLocation>
</comment>